<dbReference type="STRING" id="1238182.C882_3930"/>
<evidence type="ECO:0000256" key="5">
    <source>
        <dbReference type="ARBA" id="ARBA00022723"/>
    </source>
</evidence>
<accession>K9H1X4</accession>
<evidence type="ECO:0000256" key="4">
    <source>
        <dbReference type="ARBA" id="ARBA00022692"/>
    </source>
</evidence>
<keyword evidence="9 11" id="KW-0482">Metalloprotease</keyword>
<dbReference type="Pfam" id="PF01435">
    <property type="entry name" value="Peptidase_M48"/>
    <property type="match status" value="1"/>
</dbReference>
<keyword evidence="8 12" id="KW-1133">Transmembrane helix</keyword>
<dbReference type="PANTHER" id="PTHR43221">
    <property type="entry name" value="PROTEASE HTPX"/>
    <property type="match status" value="1"/>
</dbReference>
<keyword evidence="3 11" id="KW-0645">Protease</keyword>
<feature type="transmembrane region" description="Helical" evidence="12">
    <location>
        <begin position="36"/>
        <end position="55"/>
    </location>
</feature>
<evidence type="ECO:0000313" key="14">
    <source>
        <dbReference type="EMBL" id="EKV31557.1"/>
    </source>
</evidence>
<evidence type="ECO:0000256" key="1">
    <source>
        <dbReference type="ARBA" id="ARBA00004651"/>
    </source>
</evidence>
<comment type="similarity">
    <text evidence="11">Belongs to the peptidase M48 family.</text>
</comment>
<dbReference type="GO" id="GO:0006508">
    <property type="term" value="P:proteolysis"/>
    <property type="evidence" value="ECO:0007669"/>
    <property type="project" value="UniProtKB-KW"/>
</dbReference>
<comment type="caution">
    <text evidence="14">The sequence shown here is derived from an EMBL/GenBank/DDBJ whole genome shotgun (WGS) entry which is preliminary data.</text>
</comment>
<evidence type="ECO:0000256" key="7">
    <source>
        <dbReference type="ARBA" id="ARBA00022833"/>
    </source>
</evidence>
<sequence>MAAGRALLRPDALASLTAMGLVLGLVGWLFSGPSGLAVAVIAMAVTIVLVPKVPVDLAMRVIGARPVHPEEAPGLYTILIELSDAAGLEAAPILYRVRGGRILAVAVGDSSRSALALSDGMTVVMDEREMRGVLAHEIAHIAAEDTTLMNLAAALGRVIHTLAIFGLIAAVLIVLLTPEPVIPWVVGLIALAPWAATLLHLALMRRREFAADADAVRLTGDAVGLARALVKLETLPAGGLARLIGGGPGRQRRGLGFLRTHPSTRARIERLVGPISDRVRPMRFH</sequence>
<dbReference type="InterPro" id="IPR001915">
    <property type="entry name" value="Peptidase_M48"/>
</dbReference>
<protein>
    <submittedName>
        <fullName evidence="14">Peptidase, M48 family</fullName>
    </submittedName>
</protein>
<dbReference type="Gene3D" id="3.30.2010.10">
    <property type="entry name" value="Metalloproteases ('zincins'), catalytic domain"/>
    <property type="match status" value="1"/>
</dbReference>
<dbReference type="GO" id="GO:0046872">
    <property type="term" value="F:metal ion binding"/>
    <property type="evidence" value="ECO:0007669"/>
    <property type="project" value="UniProtKB-KW"/>
</dbReference>
<dbReference type="OrthoDB" id="15218at2"/>
<keyword evidence="6 11" id="KW-0378">Hydrolase</keyword>
<evidence type="ECO:0000256" key="8">
    <source>
        <dbReference type="ARBA" id="ARBA00022989"/>
    </source>
</evidence>
<feature type="transmembrane region" description="Helical" evidence="12">
    <location>
        <begin position="158"/>
        <end position="176"/>
    </location>
</feature>
<dbReference type="AlphaFoldDB" id="K9H1X4"/>
<dbReference type="GO" id="GO:0004222">
    <property type="term" value="F:metalloendopeptidase activity"/>
    <property type="evidence" value="ECO:0007669"/>
    <property type="project" value="InterPro"/>
</dbReference>
<evidence type="ECO:0000259" key="13">
    <source>
        <dbReference type="Pfam" id="PF01435"/>
    </source>
</evidence>
<evidence type="ECO:0000256" key="3">
    <source>
        <dbReference type="ARBA" id="ARBA00022670"/>
    </source>
</evidence>
<dbReference type="eggNOG" id="COG0501">
    <property type="taxonomic scope" value="Bacteria"/>
</dbReference>
<keyword evidence="5" id="KW-0479">Metal-binding</keyword>
<reference evidence="14 15" key="1">
    <citation type="journal article" date="2013" name="Genome Announc.">
        <title>Draft Genome Sequence of an Alphaproteobacterium, Caenispirillum salinarum AK4(T), Isolated from a Solar Saltern.</title>
        <authorList>
            <person name="Khatri I."/>
            <person name="Singh A."/>
            <person name="Korpole S."/>
            <person name="Pinnaka A.K."/>
            <person name="Subramanian S."/>
        </authorList>
    </citation>
    <scope>NUCLEOTIDE SEQUENCE [LARGE SCALE GENOMIC DNA]</scope>
    <source>
        <strain evidence="14 15">AK4</strain>
    </source>
</reference>
<keyword evidence="2" id="KW-1003">Cell membrane</keyword>
<feature type="transmembrane region" description="Helical" evidence="12">
    <location>
        <begin position="182"/>
        <end position="203"/>
    </location>
</feature>
<comment type="subcellular location">
    <subcellularLocation>
        <location evidence="1">Cell membrane</location>
        <topology evidence="1">Multi-pass membrane protein</topology>
    </subcellularLocation>
</comment>
<evidence type="ECO:0000256" key="6">
    <source>
        <dbReference type="ARBA" id="ARBA00022801"/>
    </source>
</evidence>
<evidence type="ECO:0000256" key="10">
    <source>
        <dbReference type="ARBA" id="ARBA00023136"/>
    </source>
</evidence>
<keyword evidence="15" id="KW-1185">Reference proteome</keyword>
<dbReference type="PANTHER" id="PTHR43221:SF1">
    <property type="entry name" value="PROTEASE HTPX"/>
    <property type="match status" value="1"/>
</dbReference>
<dbReference type="Proteomes" id="UP000009881">
    <property type="component" value="Unassembled WGS sequence"/>
</dbReference>
<proteinExistence type="inferred from homology"/>
<keyword evidence="7 11" id="KW-0862">Zinc</keyword>
<comment type="cofactor">
    <cofactor evidence="11">
        <name>Zn(2+)</name>
        <dbReference type="ChEBI" id="CHEBI:29105"/>
    </cofactor>
    <text evidence="11">Binds 1 zinc ion per subunit.</text>
</comment>
<evidence type="ECO:0000256" key="12">
    <source>
        <dbReference type="SAM" id="Phobius"/>
    </source>
</evidence>
<keyword evidence="10 12" id="KW-0472">Membrane</keyword>
<keyword evidence="4 12" id="KW-0812">Transmembrane</keyword>
<organism evidence="14 15">
    <name type="scientific">Caenispirillum salinarum AK4</name>
    <dbReference type="NCBI Taxonomy" id="1238182"/>
    <lineage>
        <taxon>Bacteria</taxon>
        <taxon>Pseudomonadati</taxon>
        <taxon>Pseudomonadota</taxon>
        <taxon>Alphaproteobacteria</taxon>
        <taxon>Rhodospirillales</taxon>
        <taxon>Novispirillaceae</taxon>
        <taxon>Caenispirillum</taxon>
    </lineage>
</organism>
<dbReference type="InterPro" id="IPR050083">
    <property type="entry name" value="HtpX_protease"/>
</dbReference>
<dbReference type="GO" id="GO:0005886">
    <property type="term" value="C:plasma membrane"/>
    <property type="evidence" value="ECO:0007669"/>
    <property type="project" value="UniProtKB-SubCell"/>
</dbReference>
<dbReference type="CDD" id="cd07339">
    <property type="entry name" value="M48B_HtpX_like"/>
    <property type="match status" value="1"/>
</dbReference>
<name>K9H1X4_9PROT</name>
<dbReference type="RefSeq" id="WP_009540038.1">
    <property type="nucleotide sequence ID" value="NZ_ANHY01000006.1"/>
</dbReference>
<evidence type="ECO:0000256" key="2">
    <source>
        <dbReference type="ARBA" id="ARBA00022475"/>
    </source>
</evidence>
<evidence type="ECO:0000256" key="9">
    <source>
        <dbReference type="ARBA" id="ARBA00023049"/>
    </source>
</evidence>
<feature type="transmembrane region" description="Helical" evidence="12">
    <location>
        <begin position="12"/>
        <end position="30"/>
    </location>
</feature>
<feature type="domain" description="Peptidase M48" evidence="13">
    <location>
        <begin position="74"/>
        <end position="273"/>
    </location>
</feature>
<evidence type="ECO:0000313" key="15">
    <source>
        <dbReference type="Proteomes" id="UP000009881"/>
    </source>
</evidence>
<dbReference type="EMBL" id="ANHY01000006">
    <property type="protein sequence ID" value="EKV31557.1"/>
    <property type="molecule type" value="Genomic_DNA"/>
</dbReference>
<gene>
    <name evidence="14" type="ORF">C882_3930</name>
</gene>
<evidence type="ECO:0000256" key="11">
    <source>
        <dbReference type="RuleBase" id="RU003983"/>
    </source>
</evidence>